<evidence type="ECO:0000313" key="2">
    <source>
        <dbReference type="EMBL" id="CAF1019917.1"/>
    </source>
</evidence>
<gene>
    <name evidence="2" type="ORF">OXX778_LOCUS17326</name>
</gene>
<accession>A0A814I7V3</accession>
<organism evidence="2 3">
    <name type="scientific">Brachionus calyciflorus</name>
    <dbReference type="NCBI Taxonomy" id="104777"/>
    <lineage>
        <taxon>Eukaryota</taxon>
        <taxon>Metazoa</taxon>
        <taxon>Spiralia</taxon>
        <taxon>Gnathifera</taxon>
        <taxon>Rotifera</taxon>
        <taxon>Eurotatoria</taxon>
        <taxon>Monogononta</taxon>
        <taxon>Pseudotrocha</taxon>
        <taxon>Ploima</taxon>
        <taxon>Brachionidae</taxon>
        <taxon>Brachionus</taxon>
    </lineage>
</organism>
<dbReference type="Proteomes" id="UP000663879">
    <property type="component" value="Unassembled WGS sequence"/>
</dbReference>
<reference evidence="2" key="1">
    <citation type="submission" date="2021-02" db="EMBL/GenBank/DDBJ databases">
        <authorList>
            <person name="Nowell W R."/>
        </authorList>
    </citation>
    <scope>NUCLEOTIDE SEQUENCE</scope>
    <source>
        <strain evidence="2">Ploen Becks lab</strain>
    </source>
</reference>
<comment type="caution">
    <text evidence="2">The sequence shown here is derived from an EMBL/GenBank/DDBJ whole genome shotgun (WGS) entry which is preliminary data.</text>
</comment>
<keyword evidence="3" id="KW-1185">Reference proteome</keyword>
<dbReference type="AlphaFoldDB" id="A0A814I7V3"/>
<sequence>MFKELVLILFQACASIFAIALTTIVVKVTVNLFNVQNGYGSHNKPDSVSSLKSPVASNVKLTQETPERVRRDHLESFTVKPDLTRAWYDSDQIGINRAYRRNDDVIANSSKGSPQIQSEKQQTVPLPVLNKNKLNSWSKNPTNQFSSTWCADDATREMKTPVNPFKACEMVVKNKSDYDRSVRNQDFTAVTPVSGNIMYCERFVTGLNEPSVFWRFDAAKTQTCAEAYDLVDQSYARLEILKRNKPTVEQRSVVDQTEFRTEQSFIPKRPAEYQTNNKPTVEIKRFCHICNKSGHVIARMNQMKNMTLNNQSNAELSVSNRVINRVMFDESKT</sequence>
<evidence type="ECO:0000313" key="3">
    <source>
        <dbReference type="Proteomes" id="UP000663879"/>
    </source>
</evidence>
<feature type="region of interest" description="Disordered" evidence="1">
    <location>
        <begin position="43"/>
        <end position="63"/>
    </location>
</feature>
<protein>
    <submittedName>
        <fullName evidence="2">Uncharacterized protein</fullName>
    </submittedName>
</protein>
<name>A0A814I7V3_9BILA</name>
<dbReference type="EMBL" id="CAJNOC010004387">
    <property type="protein sequence ID" value="CAF1019917.1"/>
    <property type="molecule type" value="Genomic_DNA"/>
</dbReference>
<evidence type="ECO:0000256" key="1">
    <source>
        <dbReference type="SAM" id="MobiDB-lite"/>
    </source>
</evidence>
<proteinExistence type="predicted"/>